<dbReference type="AlphaFoldDB" id="A0AAD1X9W5"/>
<gene>
    <name evidence="3" type="ORF">ECRASSUSDP1_LOCUS4087</name>
</gene>
<name>A0AAD1X9W5_EUPCR</name>
<evidence type="ECO:0000256" key="1">
    <source>
        <dbReference type="SAM" id="Coils"/>
    </source>
</evidence>
<feature type="compositionally biased region" description="Basic residues" evidence="2">
    <location>
        <begin position="78"/>
        <end position="87"/>
    </location>
</feature>
<evidence type="ECO:0000256" key="2">
    <source>
        <dbReference type="SAM" id="MobiDB-lite"/>
    </source>
</evidence>
<evidence type="ECO:0000313" key="3">
    <source>
        <dbReference type="EMBL" id="CAI2362760.1"/>
    </source>
</evidence>
<keyword evidence="1" id="KW-0175">Coiled coil</keyword>
<feature type="compositionally biased region" description="Polar residues" evidence="2">
    <location>
        <begin position="263"/>
        <end position="272"/>
    </location>
</feature>
<feature type="region of interest" description="Disordered" evidence="2">
    <location>
        <begin position="231"/>
        <end position="276"/>
    </location>
</feature>
<keyword evidence="4" id="KW-1185">Reference proteome</keyword>
<organism evidence="3 4">
    <name type="scientific">Euplotes crassus</name>
    <dbReference type="NCBI Taxonomy" id="5936"/>
    <lineage>
        <taxon>Eukaryota</taxon>
        <taxon>Sar</taxon>
        <taxon>Alveolata</taxon>
        <taxon>Ciliophora</taxon>
        <taxon>Intramacronucleata</taxon>
        <taxon>Spirotrichea</taxon>
        <taxon>Hypotrichia</taxon>
        <taxon>Euplotida</taxon>
        <taxon>Euplotidae</taxon>
        <taxon>Moneuplotes</taxon>
    </lineage>
</organism>
<feature type="coiled-coil region" evidence="1">
    <location>
        <begin position="280"/>
        <end position="307"/>
    </location>
</feature>
<dbReference type="Proteomes" id="UP001295684">
    <property type="component" value="Unassembled WGS sequence"/>
</dbReference>
<feature type="region of interest" description="Disordered" evidence="2">
    <location>
        <begin position="68"/>
        <end position="88"/>
    </location>
</feature>
<protein>
    <submittedName>
        <fullName evidence="3">Uncharacterized protein</fullName>
    </submittedName>
</protein>
<comment type="caution">
    <text evidence="3">The sequence shown here is derived from an EMBL/GenBank/DDBJ whole genome shotgun (WGS) entry which is preliminary data.</text>
</comment>
<proteinExistence type="predicted"/>
<evidence type="ECO:0000313" key="4">
    <source>
        <dbReference type="Proteomes" id="UP001295684"/>
    </source>
</evidence>
<reference evidence="3" key="1">
    <citation type="submission" date="2023-07" db="EMBL/GenBank/DDBJ databases">
        <authorList>
            <consortium name="AG Swart"/>
            <person name="Singh M."/>
            <person name="Singh A."/>
            <person name="Seah K."/>
            <person name="Emmerich C."/>
        </authorList>
    </citation>
    <scope>NUCLEOTIDE SEQUENCE</scope>
    <source>
        <strain evidence="3">DP1</strain>
    </source>
</reference>
<sequence length="487" mass="55719">MEKCTYILSPPRLTLLKRDKSYYKSSTSISKTNIFSSSEKLDCTKNLKGSYSKLKRKSGMLKYRLKKNDQHKDNNHYTSKRVNKRAKNTPFTKYSSKDYFASRNLKSAIFEMKKNSLDTKASRTSLMDFSNPPAYLMPTDKKVKKVSCTIKGTAVSYTTKMPPPKEKEEVFNNGYTKEIAKIKEKLRESSKNRKKLHRMTNSTRFIKFDLQNNSRTDLELKSSLCTNSTANRDVISSTPKDDQTKLIRSITSPKRPADLSDTKFLSTNGDNTDASEKLEKEDLAQKLNEATTEIAKLKLDLQKERNLREMQICKLCSLQKSPKNGSTSISEYINKRLEKYKNEYEDDLLFQKFEKIAAEDANLASNKGSTANCSSMNNRSIKAISNDSISASSEVSSNKRLLTEVYPEEENSPKKFGFTNSKLMRKTFKQTSSTLDPEALKAMDKHQLVQMVMKLSKNKVPMVDCYQKLRECLQPLKLIISKSAYYP</sequence>
<dbReference type="EMBL" id="CAMPGE010003916">
    <property type="protein sequence ID" value="CAI2362760.1"/>
    <property type="molecule type" value="Genomic_DNA"/>
</dbReference>
<accession>A0AAD1X9W5</accession>
<feature type="coiled-coil region" evidence="1">
    <location>
        <begin position="172"/>
        <end position="199"/>
    </location>
</feature>